<dbReference type="RefSeq" id="WP_133341610.1">
    <property type="nucleotide sequence ID" value="NZ_SMZO01000006.1"/>
</dbReference>
<dbReference type="InterPro" id="IPR029062">
    <property type="entry name" value="Class_I_gatase-like"/>
</dbReference>
<name>A0A4R6B536_9RHOB</name>
<keyword evidence="4" id="KW-1185">Reference proteome</keyword>
<dbReference type="EMBL" id="SMZO01000006">
    <property type="protein sequence ID" value="TDL90696.1"/>
    <property type="molecule type" value="Genomic_DNA"/>
</dbReference>
<accession>A0A4R6B536</accession>
<dbReference type="CDD" id="cd01741">
    <property type="entry name" value="GATase1_1"/>
    <property type="match status" value="1"/>
</dbReference>
<dbReference type="PANTHER" id="PTHR42695">
    <property type="entry name" value="GLUTAMINE AMIDOTRANSFERASE YLR126C-RELATED"/>
    <property type="match status" value="1"/>
</dbReference>
<dbReference type="SUPFAM" id="SSF52317">
    <property type="entry name" value="Class I glutamine amidotransferase-like"/>
    <property type="match status" value="1"/>
</dbReference>
<comment type="caution">
    <text evidence="3">The sequence shown here is derived from an EMBL/GenBank/DDBJ whole genome shotgun (WGS) entry which is preliminary data.</text>
</comment>
<sequence length="253" mass="27359">MRIGILECGPTLPDIAARHGSYSDIFAKLLAGPDRVFPSWSVYQCDLPDNPDAADAWVLTGSRYGAYEDHAFIEPLEEFIRAARTAGRPMVGICFGHQIMAQALGGHVEKFAGGWGFGLQDYAVEGLGKVSLSAIHQDQVMRAPDGAHVIASNPFCAIAGLQYGDWGLSLQPHPEFDQGLMADYLDARERANDGDPKLIAQARDGLTRPHDSARVADWLGTFLEAAPGHLMHPANHRDHDAASAPRQGHTQNG</sequence>
<dbReference type="PROSITE" id="PS51273">
    <property type="entry name" value="GATASE_TYPE_1"/>
    <property type="match status" value="1"/>
</dbReference>
<evidence type="ECO:0000259" key="2">
    <source>
        <dbReference type="Pfam" id="PF00117"/>
    </source>
</evidence>
<evidence type="ECO:0000256" key="1">
    <source>
        <dbReference type="SAM" id="MobiDB-lite"/>
    </source>
</evidence>
<dbReference type="GO" id="GO:0016740">
    <property type="term" value="F:transferase activity"/>
    <property type="evidence" value="ECO:0007669"/>
    <property type="project" value="UniProtKB-KW"/>
</dbReference>
<feature type="domain" description="Glutamine amidotransferase" evidence="2">
    <location>
        <begin position="73"/>
        <end position="180"/>
    </location>
</feature>
<protein>
    <submittedName>
        <fullName evidence="3">Type 1 glutamine amidotransferase</fullName>
    </submittedName>
</protein>
<dbReference type="InterPro" id="IPR044992">
    <property type="entry name" value="ChyE-like"/>
</dbReference>
<dbReference type="AlphaFoldDB" id="A0A4R6B536"/>
<evidence type="ECO:0000313" key="4">
    <source>
        <dbReference type="Proteomes" id="UP000294562"/>
    </source>
</evidence>
<dbReference type="PANTHER" id="PTHR42695:SF5">
    <property type="entry name" value="GLUTAMINE AMIDOTRANSFERASE YLR126C-RELATED"/>
    <property type="match status" value="1"/>
</dbReference>
<keyword evidence="3" id="KW-0315">Glutamine amidotransferase</keyword>
<evidence type="ECO:0000313" key="3">
    <source>
        <dbReference type="EMBL" id="TDL90696.1"/>
    </source>
</evidence>
<feature type="region of interest" description="Disordered" evidence="1">
    <location>
        <begin position="230"/>
        <end position="253"/>
    </location>
</feature>
<dbReference type="GO" id="GO:0005829">
    <property type="term" value="C:cytosol"/>
    <property type="evidence" value="ECO:0007669"/>
    <property type="project" value="TreeGrafter"/>
</dbReference>
<keyword evidence="3" id="KW-0808">Transferase</keyword>
<gene>
    <name evidence="3" type="ORF">E2L05_04050</name>
</gene>
<reference evidence="3 4" key="1">
    <citation type="submission" date="2019-03" db="EMBL/GenBank/DDBJ databases">
        <title>Rhodobacteraceae bacterium SM1902, a new member of the family Rhodobacteraceae isolated from Yantai.</title>
        <authorList>
            <person name="Sun Y."/>
        </authorList>
    </citation>
    <scope>NUCLEOTIDE SEQUENCE [LARGE SCALE GENOMIC DNA]</scope>
    <source>
        <strain evidence="3 4">SM1902</strain>
    </source>
</reference>
<dbReference type="OrthoDB" id="7365442at2"/>
<dbReference type="InterPro" id="IPR017926">
    <property type="entry name" value="GATASE"/>
</dbReference>
<dbReference type="Proteomes" id="UP000294562">
    <property type="component" value="Unassembled WGS sequence"/>
</dbReference>
<proteinExistence type="predicted"/>
<dbReference type="Pfam" id="PF00117">
    <property type="entry name" value="GATase"/>
    <property type="match status" value="1"/>
</dbReference>
<organism evidence="3 4">
    <name type="scientific">Meridianimarinicoccus aquatilis</name>
    <dbReference type="NCBI Taxonomy" id="2552766"/>
    <lineage>
        <taxon>Bacteria</taxon>
        <taxon>Pseudomonadati</taxon>
        <taxon>Pseudomonadota</taxon>
        <taxon>Alphaproteobacteria</taxon>
        <taxon>Rhodobacterales</taxon>
        <taxon>Paracoccaceae</taxon>
        <taxon>Meridianimarinicoccus</taxon>
    </lineage>
</organism>
<dbReference type="Gene3D" id="3.40.50.880">
    <property type="match status" value="1"/>
</dbReference>